<dbReference type="InterPro" id="IPR016024">
    <property type="entry name" value="ARM-type_fold"/>
</dbReference>
<reference evidence="1 2" key="1">
    <citation type="submission" date="2020-08" db="EMBL/GenBank/DDBJ databases">
        <authorList>
            <person name="Newling K."/>
            <person name="Davey J."/>
            <person name="Forrester S."/>
        </authorList>
    </citation>
    <scope>NUCLEOTIDE SEQUENCE [LARGE SCALE GENOMIC DNA]</scope>
    <source>
        <strain evidence="2">Crithidia deanei Carvalho (ATCC PRA-265)</strain>
    </source>
</reference>
<proteinExistence type="predicted"/>
<dbReference type="AlphaFoldDB" id="A0A7G2C4Y2"/>
<keyword evidence="2" id="KW-1185">Reference proteome</keyword>
<name>A0A7G2C4Y2_9TRYP</name>
<gene>
    <name evidence="1" type="ORF">ADEAN_000123600</name>
</gene>
<dbReference type="EMBL" id="LR877146">
    <property type="protein sequence ID" value="CAD2213793.1"/>
    <property type="molecule type" value="Genomic_DNA"/>
</dbReference>
<dbReference type="VEuPathDB" id="TriTrypDB:ADEAN_000123600"/>
<dbReference type="Proteomes" id="UP000515908">
    <property type="component" value="Chromosome 02"/>
</dbReference>
<evidence type="ECO:0000313" key="2">
    <source>
        <dbReference type="Proteomes" id="UP000515908"/>
    </source>
</evidence>
<organism evidence="1 2">
    <name type="scientific">Angomonas deanei</name>
    <dbReference type="NCBI Taxonomy" id="59799"/>
    <lineage>
        <taxon>Eukaryota</taxon>
        <taxon>Discoba</taxon>
        <taxon>Euglenozoa</taxon>
        <taxon>Kinetoplastea</taxon>
        <taxon>Metakinetoplastina</taxon>
        <taxon>Trypanosomatida</taxon>
        <taxon>Trypanosomatidae</taxon>
        <taxon>Strigomonadinae</taxon>
        <taxon>Angomonas</taxon>
    </lineage>
</organism>
<dbReference type="SUPFAM" id="SSF48371">
    <property type="entry name" value="ARM repeat"/>
    <property type="match status" value="1"/>
</dbReference>
<accession>A0A7G2C4Y2</accession>
<protein>
    <submittedName>
        <fullName evidence="1">Uncharacterized protein</fullName>
    </submittedName>
</protein>
<sequence length="311" mass="34249">MNEPTSGSYPWNELSQSLKDPSRQSFVLSELRQLCSNPTSLRDVLALLCRSISDGDRSTIQSLCSFSKYLVKHNKAFVETVNGMEVSKILLDRMTSSATPLYITNSIATVISTLLYYSRQEALFVEFFDALKHSSTQVLSVATPESVNAAHGAYMQVILTVHQTVVEESTSILLGFSPEALASVLRSSYTLLENCSSGVAKLVSACSDTSSPEWSELFLNNTKLLMSGICSGVESGLFPVDEVAPTDTQVERLACGTLSELCTRLRSILSTINQGIVVTYLLPLFRKEIYSTWMMSAVKLFDLARLYVDHC</sequence>
<evidence type="ECO:0000313" key="1">
    <source>
        <dbReference type="EMBL" id="CAD2213793.1"/>
    </source>
</evidence>